<dbReference type="Gene3D" id="1.20.1250.20">
    <property type="entry name" value="MFS general substrate transporter like domains"/>
    <property type="match status" value="1"/>
</dbReference>
<feature type="non-terminal residue" evidence="6">
    <location>
        <position position="1"/>
    </location>
</feature>
<evidence type="ECO:0000313" key="7">
    <source>
        <dbReference type="Proteomes" id="UP001476798"/>
    </source>
</evidence>
<proteinExistence type="predicted"/>
<evidence type="ECO:0000256" key="1">
    <source>
        <dbReference type="ARBA" id="ARBA00004141"/>
    </source>
</evidence>
<keyword evidence="3 5" id="KW-1133">Transmembrane helix</keyword>
<name>A0ABV0PH59_9TELE</name>
<reference evidence="6 7" key="1">
    <citation type="submission" date="2021-06" db="EMBL/GenBank/DDBJ databases">
        <authorList>
            <person name="Palmer J.M."/>
        </authorList>
    </citation>
    <scope>NUCLEOTIDE SEQUENCE [LARGE SCALE GENOMIC DNA]</scope>
    <source>
        <strain evidence="6 7">GA_2019</strain>
        <tissue evidence="6">Muscle</tissue>
    </source>
</reference>
<accession>A0ABV0PH59</accession>
<protein>
    <submittedName>
        <fullName evidence="6">Uncharacterized protein</fullName>
    </submittedName>
</protein>
<keyword evidence="4 5" id="KW-0472">Membrane</keyword>
<keyword evidence="7" id="KW-1185">Reference proteome</keyword>
<dbReference type="EMBL" id="JAHRIO010072812">
    <property type="protein sequence ID" value="MEQ2182692.1"/>
    <property type="molecule type" value="Genomic_DNA"/>
</dbReference>
<comment type="caution">
    <text evidence="6">The sequence shown here is derived from an EMBL/GenBank/DDBJ whole genome shotgun (WGS) entry which is preliminary data.</text>
</comment>
<organism evidence="6 7">
    <name type="scientific">Goodea atripinnis</name>
    <dbReference type="NCBI Taxonomy" id="208336"/>
    <lineage>
        <taxon>Eukaryota</taxon>
        <taxon>Metazoa</taxon>
        <taxon>Chordata</taxon>
        <taxon>Craniata</taxon>
        <taxon>Vertebrata</taxon>
        <taxon>Euteleostomi</taxon>
        <taxon>Actinopterygii</taxon>
        <taxon>Neopterygii</taxon>
        <taxon>Teleostei</taxon>
        <taxon>Neoteleostei</taxon>
        <taxon>Acanthomorphata</taxon>
        <taxon>Ovalentaria</taxon>
        <taxon>Atherinomorphae</taxon>
        <taxon>Cyprinodontiformes</taxon>
        <taxon>Goodeidae</taxon>
        <taxon>Goodea</taxon>
    </lineage>
</organism>
<dbReference type="SUPFAM" id="SSF103473">
    <property type="entry name" value="MFS general substrate transporter"/>
    <property type="match status" value="1"/>
</dbReference>
<dbReference type="InterPro" id="IPR036259">
    <property type="entry name" value="MFS_trans_sf"/>
</dbReference>
<feature type="transmembrane region" description="Helical" evidence="5">
    <location>
        <begin position="29"/>
        <end position="47"/>
    </location>
</feature>
<evidence type="ECO:0000256" key="5">
    <source>
        <dbReference type="SAM" id="Phobius"/>
    </source>
</evidence>
<keyword evidence="2 5" id="KW-0812">Transmembrane</keyword>
<feature type="transmembrane region" description="Helical" evidence="5">
    <location>
        <begin position="59"/>
        <end position="83"/>
    </location>
</feature>
<evidence type="ECO:0000256" key="4">
    <source>
        <dbReference type="ARBA" id="ARBA00023136"/>
    </source>
</evidence>
<evidence type="ECO:0000313" key="6">
    <source>
        <dbReference type="EMBL" id="MEQ2182692.1"/>
    </source>
</evidence>
<sequence>VLRKATVSEVAEKNYTYLDLIRTPQLRKITLCSGLSWFAVSFLYYGISFKISGFGVSIYLTQFIYGAIEVPAKIFTFFILDVIGRRNGQAWFLMTTGALIGVNIAIPLEYAVFRTCIAVVAKGFSEAAFTTAFLYSAELYPTVLR</sequence>
<feature type="transmembrane region" description="Helical" evidence="5">
    <location>
        <begin position="90"/>
        <end position="106"/>
    </location>
</feature>
<comment type="subcellular location">
    <subcellularLocation>
        <location evidence="1">Membrane</location>
        <topology evidence="1">Multi-pass membrane protein</topology>
    </subcellularLocation>
</comment>
<evidence type="ECO:0000256" key="3">
    <source>
        <dbReference type="ARBA" id="ARBA00022989"/>
    </source>
</evidence>
<dbReference type="Proteomes" id="UP001476798">
    <property type="component" value="Unassembled WGS sequence"/>
</dbReference>
<dbReference type="PANTHER" id="PTHR24064">
    <property type="entry name" value="SOLUTE CARRIER FAMILY 22 MEMBER"/>
    <property type="match status" value="1"/>
</dbReference>
<gene>
    <name evidence="6" type="ORF">GOODEAATRI_024869</name>
</gene>
<evidence type="ECO:0000256" key="2">
    <source>
        <dbReference type="ARBA" id="ARBA00022692"/>
    </source>
</evidence>